<organism evidence="1 2">
    <name type="scientific">Gossypium arboreum</name>
    <name type="common">Tree cotton</name>
    <name type="synonym">Gossypium nanking</name>
    <dbReference type="NCBI Taxonomy" id="29729"/>
    <lineage>
        <taxon>Eukaryota</taxon>
        <taxon>Viridiplantae</taxon>
        <taxon>Streptophyta</taxon>
        <taxon>Embryophyta</taxon>
        <taxon>Tracheophyta</taxon>
        <taxon>Spermatophyta</taxon>
        <taxon>Magnoliopsida</taxon>
        <taxon>eudicotyledons</taxon>
        <taxon>Gunneridae</taxon>
        <taxon>Pentapetalae</taxon>
        <taxon>rosids</taxon>
        <taxon>malvids</taxon>
        <taxon>Malvales</taxon>
        <taxon>Malvaceae</taxon>
        <taxon>Malvoideae</taxon>
        <taxon>Gossypium</taxon>
    </lineage>
</organism>
<accession>A0A0B0MQN9</accession>
<evidence type="ECO:0000313" key="2">
    <source>
        <dbReference type="Proteomes" id="UP000032142"/>
    </source>
</evidence>
<protein>
    <submittedName>
        <fullName evidence="1">Uncharacterized protein</fullName>
    </submittedName>
</protein>
<dbReference type="Proteomes" id="UP000032142">
    <property type="component" value="Unassembled WGS sequence"/>
</dbReference>
<keyword evidence="2" id="KW-1185">Reference proteome</keyword>
<gene>
    <name evidence="1" type="ORF">F383_29390</name>
</gene>
<name>A0A0B0MQN9_GOSAR</name>
<sequence length="15" mass="1916">MWNIHMEHQDLTTME</sequence>
<reference evidence="2" key="1">
    <citation type="submission" date="2014-09" db="EMBL/GenBank/DDBJ databases">
        <authorList>
            <person name="Mudge J."/>
            <person name="Ramaraj T."/>
            <person name="Lindquist I.E."/>
            <person name="Bharti A.K."/>
            <person name="Sundararajan A."/>
            <person name="Cameron C.T."/>
            <person name="Woodward J.E."/>
            <person name="May G.D."/>
            <person name="Brubaker C."/>
            <person name="Broadhvest J."/>
            <person name="Wilkins T.A."/>
        </authorList>
    </citation>
    <scope>NUCLEOTIDE SEQUENCE</scope>
    <source>
        <strain evidence="2">cv. AKA8401</strain>
    </source>
</reference>
<dbReference type="EMBL" id="JRRC01411485">
    <property type="protein sequence ID" value="KHG04428.1"/>
    <property type="molecule type" value="Genomic_DNA"/>
</dbReference>
<evidence type="ECO:0000313" key="1">
    <source>
        <dbReference type="EMBL" id="KHG04428.1"/>
    </source>
</evidence>
<proteinExistence type="predicted"/>
<comment type="caution">
    <text evidence="1">The sequence shown here is derived from an EMBL/GenBank/DDBJ whole genome shotgun (WGS) entry which is preliminary data.</text>
</comment>